<keyword evidence="4" id="KW-1185">Reference proteome</keyword>
<protein>
    <recommendedName>
        <fullName evidence="2">BTB domain-containing protein</fullName>
    </recommendedName>
</protein>
<name>A0A9P6FSX0_9FUNG</name>
<evidence type="ECO:0000313" key="4">
    <source>
        <dbReference type="Proteomes" id="UP000780801"/>
    </source>
</evidence>
<dbReference type="EMBL" id="JAABOA010001599">
    <property type="protein sequence ID" value="KAF9581235.1"/>
    <property type="molecule type" value="Genomic_DNA"/>
</dbReference>
<proteinExistence type="predicted"/>
<gene>
    <name evidence="3" type="ORF">BGW38_001811</name>
</gene>
<dbReference type="PROSITE" id="PS50097">
    <property type="entry name" value="BTB"/>
    <property type="match status" value="1"/>
</dbReference>
<reference evidence="3" key="1">
    <citation type="journal article" date="2020" name="Fungal Divers.">
        <title>Resolving the Mortierellaceae phylogeny through synthesis of multi-gene phylogenetics and phylogenomics.</title>
        <authorList>
            <person name="Vandepol N."/>
            <person name="Liber J."/>
            <person name="Desiro A."/>
            <person name="Na H."/>
            <person name="Kennedy M."/>
            <person name="Barry K."/>
            <person name="Grigoriev I.V."/>
            <person name="Miller A.N."/>
            <person name="O'Donnell K."/>
            <person name="Stajich J.E."/>
            <person name="Bonito G."/>
        </authorList>
    </citation>
    <scope>NUCLEOTIDE SEQUENCE</scope>
    <source>
        <strain evidence="3">KOD1015</strain>
    </source>
</reference>
<dbReference type="Proteomes" id="UP000780801">
    <property type="component" value="Unassembled WGS sequence"/>
</dbReference>
<accession>A0A9P6FSX0</accession>
<organism evidence="3 4">
    <name type="scientific">Lunasporangiospora selenospora</name>
    <dbReference type="NCBI Taxonomy" id="979761"/>
    <lineage>
        <taxon>Eukaryota</taxon>
        <taxon>Fungi</taxon>
        <taxon>Fungi incertae sedis</taxon>
        <taxon>Mucoromycota</taxon>
        <taxon>Mortierellomycotina</taxon>
        <taxon>Mortierellomycetes</taxon>
        <taxon>Mortierellales</taxon>
        <taxon>Mortierellaceae</taxon>
        <taxon>Lunasporangiospora</taxon>
    </lineage>
</organism>
<evidence type="ECO:0000313" key="3">
    <source>
        <dbReference type="EMBL" id="KAF9581235.1"/>
    </source>
</evidence>
<feature type="region of interest" description="Disordered" evidence="1">
    <location>
        <begin position="546"/>
        <end position="569"/>
    </location>
</feature>
<sequence>MNREFSSFLPSFPPAKRLSALSISSPTTCSPVLSPDPLPSPPAPMPHLSASRVLFEEGLYSNVTVVLQVPGQIKKSLQLHSHILSKESEVFAALLKGKTDVGDKAITLLEERDANGSQVVEIQCVDASELYAFESSLRLLYTGSWCSDRDFRTASLDARIRRGLDVMSQAGRLSLRGTTTALLQEEITQMCQNQPDLLDKVHRSIMPEDREEDQGILRFDRDALQQLCRVAVLKPEIRDHCELAITRNLYGAKKFRDLRMAQVQISELRPGYIFPPGGQESIYLLKGAPSLPLHAGRATNVEALRHVVNHYTAYNSQQPLRTREFYMIPGEDDDDDDELVAQGSTATLQDATYYRVSFNTGYHWLLDQVIKVQAPFELVILLLKDAVDENSDRSRNVFFGEFASTADGASYLKGVQYIADGLLHAFQDPTLETFRNPGASGSLLNMISYCIASLTDLPPFRARPNASTASDLAAQHQEYPELPTLVIEFFWQVLELALKRPHHLEFVQLLLESITKITPLVPFDVVDRMEERLAELLEETRKKIMEQRGDQAPESTEDAKDKADTATLASKTKEIEVEIENPVASPRTIKALGGGDDFMTNPKRFSEGYRSEVSVGRFDDLDDITSMVSKVSRVSSVLFERPRSSPTVSSSDDEDDEDDESVSSEAQGDDEQDAEAETEAPWMR</sequence>
<feature type="domain" description="BTB" evidence="2">
    <location>
        <begin position="61"/>
        <end position="143"/>
    </location>
</feature>
<dbReference type="InterPro" id="IPR000210">
    <property type="entry name" value="BTB/POZ_dom"/>
</dbReference>
<feature type="compositionally biased region" description="Acidic residues" evidence="1">
    <location>
        <begin position="651"/>
        <end position="678"/>
    </location>
</feature>
<dbReference type="Gene3D" id="3.30.710.10">
    <property type="entry name" value="Potassium Channel Kv1.1, Chain A"/>
    <property type="match status" value="1"/>
</dbReference>
<dbReference type="AlphaFoldDB" id="A0A9P6FSX0"/>
<feature type="compositionally biased region" description="Basic and acidic residues" evidence="1">
    <location>
        <begin position="546"/>
        <end position="564"/>
    </location>
</feature>
<feature type="region of interest" description="Disordered" evidence="1">
    <location>
        <begin position="635"/>
        <end position="684"/>
    </location>
</feature>
<dbReference type="InterPro" id="IPR011333">
    <property type="entry name" value="SKP1/BTB/POZ_sf"/>
</dbReference>
<evidence type="ECO:0000256" key="1">
    <source>
        <dbReference type="SAM" id="MobiDB-lite"/>
    </source>
</evidence>
<dbReference type="OrthoDB" id="2387223at2759"/>
<evidence type="ECO:0000259" key="2">
    <source>
        <dbReference type="PROSITE" id="PS50097"/>
    </source>
</evidence>
<comment type="caution">
    <text evidence="3">The sequence shown here is derived from an EMBL/GenBank/DDBJ whole genome shotgun (WGS) entry which is preliminary data.</text>
</comment>